<dbReference type="InterPro" id="IPR000470">
    <property type="entry name" value="CbxX/CfqX_mono"/>
</dbReference>
<feature type="non-terminal residue" evidence="3">
    <location>
        <position position="1"/>
    </location>
</feature>
<keyword evidence="1" id="KW-0175">Coiled coil</keyword>
<name>Q7XZ81_GRIJA</name>
<feature type="region of interest" description="Disordered" evidence="2">
    <location>
        <begin position="1"/>
        <end position="22"/>
    </location>
</feature>
<evidence type="ECO:0000256" key="2">
    <source>
        <dbReference type="SAM" id="MobiDB-lite"/>
    </source>
</evidence>
<evidence type="ECO:0000256" key="1">
    <source>
        <dbReference type="SAM" id="Coils"/>
    </source>
</evidence>
<dbReference type="AlphaFoldDB" id="Q7XZ81"/>
<evidence type="ECO:0000313" key="3">
    <source>
        <dbReference type="EMBL" id="AAM93943.1"/>
    </source>
</evidence>
<dbReference type="GO" id="GO:0005524">
    <property type="term" value="F:ATP binding"/>
    <property type="evidence" value="ECO:0007669"/>
    <property type="project" value="InterPro"/>
</dbReference>
<dbReference type="PRINTS" id="PR00820">
    <property type="entry name" value="CBXXCFQX"/>
</dbReference>
<protein>
    <submittedName>
        <fullName evidence="3">CbbX-like protein</fullName>
    </submittedName>
</protein>
<dbReference type="EMBL" id="AY123071">
    <property type="protein sequence ID" value="AAM93943.1"/>
    <property type="molecule type" value="mRNA"/>
</dbReference>
<sequence length="126" mass="14531">SPRTRPAAVRMMADEGDEDYETPVTRRLSDALKEKDLEARLAREEEERKDRERLELKMARQRKIEKLNAIPDDLEVGTVNQHMYEAGVQEELQQLDFDLVGLKPVKTRVAEIAALLIVDKMKKGSR</sequence>
<reference evidence="3" key="1">
    <citation type="submission" date="2002-06" db="EMBL/GenBank/DDBJ databases">
        <authorList>
            <person name="Liu C.L."/>
            <person name="Lee Y.K."/>
            <person name="Lee H.K."/>
        </authorList>
    </citation>
    <scope>NUCLEOTIDE SEQUENCE</scope>
</reference>
<accession>Q7XZ81</accession>
<feature type="coiled-coil region" evidence="1">
    <location>
        <begin position="34"/>
        <end position="64"/>
    </location>
</feature>
<organism evidence="3">
    <name type="scientific">Griffithsia japonica</name>
    <name type="common">Red alga</name>
    <dbReference type="NCBI Taxonomy" id="83288"/>
    <lineage>
        <taxon>Eukaryota</taxon>
        <taxon>Rhodophyta</taxon>
        <taxon>Florideophyceae</taxon>
        <taxon>Rhodymeniophycidae</taxon>
        <taxon>Ceramiales</taxon>
        <taxon>Ceramiaceae</taxon>
        <taxon>Griffithsia</taxon>
    </lineage>
</organism>
<feature type="non-terminal residue" evidence="3">
    <location>
        <position position="126"/>
    </location>
</feature>
<proteinExistence type="evidence at transcript level"/>